<keyword evidence="2" id="KW-0479">Metal-binding</keyword>
<organism evidence="5">
    <name type="scientific">Selaginella moellendorffii</name>
    <name type="common">Spikemoss</name>
    <dbReference type="NCBI Taxonomy" id="88036"/>
    <lineage>
        <taxon>Eukaryota</taxon>
        <taxon>Viridiplantae</taxon>
        <taxon>Streptophyta</taxon>
        <taxon>Embryophyta</taxon>
        <taxon>Tracheophyta</taxon>
        <taxon>Lycopodiopsida</taxon>
        <taxon>Selaginellales</taxon>
        <taxon>Selaginellaceae</taxon>
        <taxon>Selaginella</taxon>
    </lineage>
</organism>
<dbReference type="STRING" id="88036.D8RM62"/>
<dbReference type="GO" id="GO:0046872">
    <property type="term" value="F:metal ion binding"/>
    <property type="evidence" value="ECO:0007669"/>
    <property type="project" value="UniProtKB-KW"/>
</dbReference>
<keyword evidence="5" id="KW-1185">Reference proteome</keyword>
<comment type="cofactor">
    <cofactor evidence="1">
        <name>a divalent metal cation</name>
        <dbReference type="ChEBI" id="CHEBI:60240"/>
    </cofactor>
</comment>
<feature type="non-terminal residue" evidence="4">
    <location>
        <position position="67"/>
    </location>
</feature>
<protein>
    <recommendedName>
        <fullName evidence="3">DDE Tnp4 domain-containing protein</fullName>
    </recommendedName>
</protein>
<feature type="non-terminal residue" evidence="4">
    <location>
        <position position="1"/>
    </location>
</feature>
<proteinExistence type="predicted"/>
<dbReference type="EMBL" id="GL377583">
    <property type="protein sequence ID" value="EFJ27050.1"/>
    <property type="molecule type" value="Genomic_DNA"/>
</dbReference>
<reference evidence="4 5" key="1">
    <citation type="journal article" date="2011" name="Science">
        <title>The Selaginella genome identifies genetic changes associated with the evolution of vascular plants.</title>
        <authorList>
            <person name="Banks J.A."/>
            <person name="Nishiyama T."/>
            <person name="Hasebe M."/>
            <person name="Bowman J.L."/>
            <person name="Gribskov M."/>
            <person name="dePamphilis C."/>
            <person name="Albert V.A."/>
            <person name="Aono N."/>
            <person name="Aoyama T."/>
            <person name="Ambrose B.A."/>
            <person name="Ashton N.W."/>
            <person name="Axtell M.J."/>
            <person name="Barker E."/>
            <person name="Barker M.S."/>
            <person name="Bennetzen J.L."/>
            <person name="Bonawitz N.D."/>
            <person name="Chapple C."/>
            <person name="Cheng C."/>
            <person name="Correa L.G."/>
            <person name="Dacre M."/>
            <person name="DeBarry J."/>
            <person name="Dreyer I."/>
            <person name="Elias M."/>
            <person name="Engstrom E.M."/>
            <person name="Estelle M."/>
            <person name="Feng L."/>
            <person name="Finet C."/>
            <person name="Floyd S.K."/>
            <person name="Frommer W.B."/>
            <person name="Fujita T."/>
            <person name="Gramzow L."/>
            <person name="Gutensohn M."/>
            <person name="Harholt J."/>
            <person name="Hattori M."/>
            <person name="Heyl A."/>
            <person name="Hirai T."/>
            <person name="Hiwatashi Y."/>
            <person name="Ishikawa M."/>
            <person name="Iwata M."/>
            <person name="Karol K.G."/>
            <person name="Koehler B."/>
            <person name="Kolukisaoglu U."/>
            <person name="Kubo M."/>
            <person name="Kurata T."/>
            <person name="Lalonde S."/>
            <person name="Li K."/>
            <person name="Li Y."/>
            <person name="Litt A."/>
            <person name="Lyons E."/>
            <person name="Manning G."/>
            <person name="Maruyama T."/>
            <person name="Michael T.P."/>
            <person name="Mikami K."/>
            <person name="Miyazaki S."/>
            <person name="Morinaga S."/>
            <person name="Murata T."/>
            <person name="Mueller-Roeber B."/>
            <person name="Nelson D.R."/>
            <person name="Obara M."/>
            <person name="Oguri Y."/>
            <person name="Olmstead R.G."/>
            <person name="Onodera N."/>
            <person name="Petersen B.L."/>
            <person name="Pils B."/>
            <person name="Prigge M."/>
            <person name="Rensing S.A."/>
            <person name="Riano-Pachon D.M."/>
            <person name="Roberts A.W."/>
            <person name="Sato Y."/>
            <person name="Scheller H.V."/>
            <person name="Schulz B."/>
            <person name="Schulz C."/>
            <person name="Shakirov E.V."/>
            <person name="Shibagaki N."/>
            <person name="Shinohara N."/>
            <person name="Shippen D.E."/>
            <person name="Soerensen I."/>
            <person name="Sotooka R."/>
            <person name="Sugimoto N."/>
            <person name="Sugita M."/>
            <person name="Sumikawa N."/>
            <person name="Tanurdzic M."/>
            <person name="Theissen G."/>
            <person name="Ulvskov P."/>
            <person name="Wakazuki S."/>
            <person name="Weng J.K."/>
            <person name="Willats W.W."/>
            <person name="Wipf D."/>
            <person name="Wolf P.G."/>
            <person name="Yang L."/>
            <person name="Zimmer A.D."/>
            <person name="Zhu Q."/>
            <person name="Mitros T."/>
            <person name="Hellsten U."/>
            <person name="Loque D."/>
            <person name="Otillar R."/>
            <person name="Salamov A."/>
            <person name="Schmutz J."/>
            <person name="Shapiro H."/>
            <person name="Lindquist E."/>
            <person name="Lucas S."/>
            <person name="Rokhsar D."/>
            <person name="Grigoriev I.V."/>
        </authorList>
    </citation>
    <scope>NUCLEOTIDE SEQUENCE [LARGE SCALE GENOMIC DNA]</scope>
</reference>
<accession>D8RM62</accession>
<evidence type="ECO:0000256" key="1">
    <source>
        <dbReference type="ARBA" id="ARBA00001968"/>
    </source>
</evidence>
<dbReference type="Proteomes" id="UP000001514">
    <property type="component" value="Unassembled WGS sequence"/>
</dbReference>
<dbReference type="Pfam" id="PF13359">
    <property type="entry name" value="DDE_Tnp_4"/>
    <property type="match status" value="1"/>
</dbReference>
<dbReference type="InterPro" id="IPR027806">
    <property type="entry name" value="HARBI1_dom"/>
</dbReference>
<dbReference type="Gramene" id="EFJ27050">
    <property type="protein sequence ID" value="EFJ27050"/>
    <property type="gene ID" value="SELMODRAFT_15917"/>
</dbReference>
<feature type="domain" description="DDE Tnp4" evidence="3">
    <location>
        <begin position="18"/>
        <end position="67"/>
    </location>
</feature>
<dbReference type="HOGENOM" id="CLU_2892765_0_0_1"/>
<gene>
    <name evidence="4" type="ORF">SELMODRAFT_15917</name>
</gene>
<dbReference type="InParanoid" id="D8RM62"/>
<dbReference type="AlphaFoldDB" id="D8RM62"/>
<evidence type="ECO:0000313" key="4">
    <source>
        <dbReference type="EMBL" id="EFJ27050.1"/>
    </source>
</evidence>
<evidence type="ECO:0000256" key="2">
    <source>
        <dbReference type="ARBA" id="ARBA00022723"/>
    </source>
</evidence>
<sequence>VKTDFESLHGFPNCCGAIDCTHFEVQLPGNAFASDYYNKDKDYSIVMQAIVDSEARFLDIQVGVPGS</sequence>
<dbReference type="OMA" id="RVENISM"/>
<dbReference type="eggNOG" id="KOG4585">
    <property type="taxonomic scope" value="Eukaryota"/>
</dbReference>
<evidence type="ECO:0000313" key="5">
    <source>
        <dbReference type="Proteomes" id="UP000001514"/>
    </source>
</evidence>
<name>D8RM62_SELML</name>
<dbReference type="KEGG" id="smo:SELMODRAFT_15917"/>
<evidence type="ECO:0000259" key="3">
    <source>
        <dbReference type="Pfam" id="PF13359"/>
    </source>
</evidence>